<accession>A0A379GG24</accession>
<organism evidence="2 3">
    <name type="scientific">Proteus mirabilis</name>
    <dbReference type="NCBI Taxonomy" id="584"/>
    <lineage>
        <taxon>Bacteria</taxon>
        <taxon>Pseudomonadati</taxon>
        <taxon>Pseudomonadota</taxon>
        <taxon>Gammaproteobacteria</taxon>
        <taxon>Enterobacterales</taxon>
        <taxon>Morganellaceae</taxon>
        <taxon>Proteus</taxon>
    </lineage>
</organism>
<sequence length="41" mass="4672">MTPYYKRTPLLGSELQFILMLGFFAAFAVKMANCPRSWLAS</sequence>
<feature type="transmembrane region" description="Helical" evidence="1">
    <location>
        <begin position="15"/>
        <end position="32"/>
    </location>
</feature>
<dbReference type="EMBL" id="UGTS01000006">
    <property type="protein sequence ID" value="SUC39925.1"/>
    <property type="molecule type" value="Genomic_DNA"/>
</dbReference>
<dbReference type="AlphaFoldDB" id="A0A379GG24"/>
<dbReference type="Proteomes" id="UP000254191">
    <property type="component" value="Unassembled WGS sequence"/>
</dbReference>
<proteinExistence type="predicted"/>
<keyword evidence="1" id="KW-1133">Transmembrane helix</keyword>
<keyword evidence="1" id="KW-0812">Transmembrane</keyword>
<keyword evidence="1" id="KW-0472">Membrane</keyword>
<gene>
    <name evidence="2" type="primary">nuoM_3</name>
    <name evidence="2" type="ORF">NCTC11938_04203</name>
</gene>
<evidence type="ECO:0000313" key="2">
    <source>
        <dbReference type="EMBL" id="SUC39925.1"/>
    </source>
</evidence>
<name>A0A379GG24_PROMI</name>
<reference evidence="2 3" key="1">
    <citation type="submission" date="2018-06" db="EMBL/GenBank/DDBJ databases">
        <authorList>
            <consortium name="Pathogen Informatics"/>
            <person name="Doyle S."/>
        </authorList>
    </citation>
    <scope>NUCLEOTIDE SEQUENCE [LARGE SCALE GENOMIC DNA]</scope>
    <source>
        <strain evidence="2 3">NCTC11938</strain>
    </source>
</reference>
<evidence type="ECO:0000313" key="3">
    <source>
        <dbReference type="Proteomes" id="UP000254191"/>
    </source>
</evidence>
<evidence type="ECO:0000256" key="1">
    <source>
        <dbReference type="SAM" id="Phobius"/>
    </source>
</evidence>
<protein>
    <submittedName>
        <fullName evidence="2">NADH-quinone oxidoreductase chain M</fullName>
    </submittedName>
</protein>